<feature type="binding site" evidence="8">
    <location>
        <position position="86"/>
    </location>
    <ligand>
        <name>S-adenosyl-L-methionine</name>
        <dbReference type="ChEBI" id="CHEBI:59789"/>
    </ligand>
</feature>
<dbReference type="SFLD" id="SFLDS00029">
    <property type="entry name" value="Radical_SAM"/>
    <property type="match status" value="1"/>
</dbReference>
<dbReference type="InterPro" id="IPR058240">
    <property type="entry name" value="rSAM_sf"/>
</dbReference>
<evidence type="ECO:0000259" key="9">
    <source>
        <dbReference type="PROSITE" id="PS51918"/>
    </source>
</evidence>
<keyword evidence="11" id="KW-1185">Reference proteome</keyword>
<comment type="cofactor">
    <cofactor evidence="8">
        <name>S-adenosyl-L-methionine</name>
        <dbReference type="ChEBI" id="CHEBI:59789"/>
    </cofactor>
    <text evidence="8">Binds 1 S-adenosyl-L-methionine per subunit.</text>
</comment>
<dbReference type="HAMAP" id="MF_00917">
    <property type="entry name" value="QueE"/>
    <property type="match status" value="1"/>
</dbReference>
<comment type="function">
    <text evidence="8">Catalyzes the complex heterocyclic radical-mediated conversion of 6-carboxy-5,6,7,8-tetrahydropterin (CPH4) to 7-carboxy-7-deazaguanine (CDG), a step common to the biosynthetic pathways of all 7-deazapurine-containing compounds.</text>
</comment>
<keyword evidence="7 8" id="KW-0456">Lyase</keyword>
<keyword evidence="4 8" id="KW-0460">Magnesium</keyword>
<keyword evidence="3 8" id="KW-0479">Metal-binding</keyword>
<comment type="similarity">
    <text evidence="8">Belongs to the radical SAM superfamily. 7-carboxy-7-deazaguanine synthase family.</text>
</comment>
<keyword evidence="2 8" id="KW-0949">S-adenosyl-L-methionine</keyword>
<evidence type="ECO:0000256" key="6">
    <source>
        <dbReference type="ARBA" id="ARBA00023014"/>
    </source>
</evidence>
<dbReference type="Pfam" id="PF04055">
    <property type="entry name" value="Radical_SAM"/>
    <property type="match status" value="1"/>
</dbReference>
<keyword evidence="8" id="KW-0671">Queuosine biosynthesis</keyword>
<dbReference type="Gene3D" id="3.20.20.70">
    <property type="entry name" value="Aldolase class I"/>
    <property type="match status" value="1"/>
</dbReference>
<evidence type="ECO:0000256" key="2">
    <source>
        <dbReference type="ARBA" id="ARBA00022691"/>
    </source>
</evidence>
<evidence type="ECO:0000256" key="8">
    <source>
        <dbReference type="HAMAP-Rule" id="MF_00917"/>
    </source>
</evidence>
<comment type="cofactor">
    <cofactor evidence="8">
        <name>[4Fe-4S] cluster</name>
        <dbReference type="ChEBI" id="CHEBI:49883"/>
    </cofactor>
    <text evidence="8">Binds 1 [4Fe-4S] cluster. The cluster is coordinated with 3 cysteines and an exchangeable S-adenosyl-L-methionine.</text>
</comment>
<feature type="binding site" evidence="8">
    <location>
        <position position="35"/>
    </location>
    <ligand>
        <name>substrate</name>
    </ligand>
</feature>
<comment type="caution">
    <text evidence="8">Lacks conserved residue(s) required for the propagation of feature annotation.</text>
</comment>
<sequence>MNKLRTKSNIPILEIFGPTIQGEGMMIGRKTMFMRTAGCDYSCSWCDSAFTWDGTEKPIMYSPDKAFEEIYKIGGGGFDHVTITGGNPALIGQGMSELIDILHSKGISMGIETQGTKYQDWFSKSDDIVISPKPPSSGMVTDYTKLDFIINNIQSNKQNKSLKVVIFNEEDYQYAKNLHFRYPNIEFYLSVGNLTPYSEEDHTAELLRDLEKLCNKVINDPSLKSVKVLPQLHTLLWGNKRKV</sequence>
<dbReference type="InterPro" id="IPR024924">
    <property type="entry name" value="7-CO-7-deazaguanine_synth-like"/>
</dbReference>
<feature type="domain" description="Radical SAM core" evidence="9">
    <location>
        <begin position="26"/>
        <end position="239"/>
    </location>
</feature>
<dbReference type="NCBIfam" id="TIGR03365">
    <property type="entry name" value="Bsubt_queE"/>
    <property type="match status" value="1"/>
</dbReference>
<accession>A0ABW4RMZ5</accession>
<dbReference type="PANTHER" id="PTHR42836:SF1">
    <property type="entry name" value="7-CARBOXY-7-DEAZAGUANINE SYNTHASE"/>
    <property type="match status" value="1"/>
</dbReference>
<feature type="binding site" evidence="8">
    <location>
        <position position="48"/>
    </location>
    <ligand>
        <name>Mg(2+)</name>
        <dbReference type="ChEBI" id="CHEBI:18420"/>
    </ligand>
</feature>
<organism evidence="10 11">
    <name type="scientific">Paenibacillus wenxiniae</name>
    <dbReference type="NCBI Taxonomy" id="1636843"/>
    <lineage>
        <taxon>Bacteria</taxon>
        <taxon>Bacillati</taxon>
        <taxon>Bacillota</taxon>
        <taxon>Bacilli</taxon>
        <taxon>Bacillales</taxon>
        <taxon>Paenibacillaceae</taxon>
        <taxon>Paenibacillus</taxon>
    </lineage>
</organism>
<gene>
    <name evidence="8 10" type="primary">queE</name>
    <name evidence="10" type="ORF">ACFSC9_19645</name>
</gene>
<dbReference type="GO" id="GO:0016829">
    <property type="term" value="F:lyase activity"/>
    <property type="evidence" value="ECO:0007669"/>
    <property type="project" value="UniProtKB-KW"/>
</dbReference>
<dbReference type="SUPFAM" id="SSF102114">
    <property type="entry name" value="Radical SAM enzymes"/>
    <property type="match status" value="1"/>
</dbReference>
<evidence type="ECO:0000313" key="11">
    <source>
        <dbReference type="Proteomes" id="UP001597233"/>
    </source>
</evidence>
<dbReference type="InterPro" id="IPR017742">
    <property type="entry name" value="Deazaguanine_synth"/>
</dbReference>
<comment type="catalytic activity">
    <reaction evidence="8">
        <text>6-carboxy-5,6,7,8-tetrahydropterin + H(+) = 7-carboxy-7-carbaguanine + NH4(+)</text>
        <dbReference type="Rhea" id="RHEA:27974"/>
        <dbReference type="ChEBI" id="CHEBI:15378"/>
        <dbReference type="ChEBI" id="CHEBI:28938"/>
        <dbReference type="ChEBI" id="CHEBI:61032"/>
        <dbReference type="ChEBI" id="CHEBI:61036"/>
        <dbReference type="EC" id="4.3.99.3"/>
    </reaction>
</comment>
<proteinExistence type="inferred from homology"/>
<feature type="binding site" evidence="8">
    <location>
        <position position="43"/>
    </location>
    <ligand>
        <name>[4Fe-4S] cluster</name>
        <dbReference type="ChEBI" id="CHEBI:49883"/>
        <note>4Fe-4S-S-AdoMet</note>
    </ligand>
</feature>
<dbReference type="RefSeq" id="WP_347324009.1">
    <property type="nucleotide sequence ID" value="NZ_JBCGUH010000002.1"/>
</dbReference>
<keyword evidence="1 8" id="KW-0004">4Fe-4S</keyword>
<dbReference type="InterPro" id="IPR007197">
    <property type="entry name" value="rSAM"/>
</dbReference>
<evidence type="ECO:0000256" key="7">
    <source>
        <dbReference type="ARBA" id="ARBA00023239"/>
    </source>
</evidence>
<dbReference type="PANTHER" id="PTHR42836">
    <property type="entry name" value="7-CARBOXY-7-DEAZAGUANINE SYNTHASE"/>
    <property type="match status" value="1"/>
</dbReference>
<keyword evidence="5 8" id="KW-0408">Iron</keyword>
<comment type="cofactor">
    <cofactor evidence="8">
        <name>Mg(2+)</name>
        <dbReference type="ChEBI" id="CHEBI:18420"/>
    </cofactor>
</comment>
<feature type="binding site" evidence="8">
    <location>
        <begin position="131"/>
        <end position="133"/>
    </location>
    <ligand>
        <name>S-adenosyl-L-methionine</name>
        <dbReference type="ChEBI" id="CHEBI:59789"/>
    </ligand>
</feature>
<dbReference type="InterPro" id="IPR013785">
    <property type="entry name" value="Aldolase_TIM"/>
</dbReference>
<dbReference type="EC" id="4.3.99.3" evidence="8"/>
<evidence type="ECO:0000256" key="4">
    <source>
        <dbReference type="ARBA" id="ARBA00022842"/>
    </source>
</evidence>
<comment type="subunit">
    <text evidence="8">Homodimer.</text>
</comment>
<feature type="binding site" evidence="8">
    <location>
        <position position="39"/>
    </location>
    <ligand>
        <name>[4Fe-4S] cluster</name>
        <dbReference type="ChEBI" id="CHEBI:49883"/>
        <note>4Fe-4S-S-AdoMet</note>
    </ligand>
</feature>
<evidence type="ECO:0000256" key="1">
    <source>
        <dbReference type="ARBA" id="ARBA00022485"/>
    </source>
</evidence>
<dbReference type="EMBL" id="JBHUEH010000032">
    <property type="protein sequence ID" value="MFD1887696.1"/>
    <property type="molecule type" value="Genomic_DNA"/>
</dbReference>
<feature type="binding site" evidence="8">
    <location>
        <position position="46"/>
    </location>
    <ligand>
        <name>[4Fe-4S] cluster</name>
        <dbReference type="ChEBI" id="CHEBI:49883"/>
        <note>4Fe-4S-S-AdoMet</note>
    </ligand>
</feature>
<comment type="caution">
    <text evidence="10">The sequence shown here is derived from an EMBL/GenBank/DDBJ whole genome shotgun (WGS) entry which is preliminary data.</text>
</comment>
<keyword evidence="6 8" id="KW-0411">Iron-sulfur</keyword>
<dbReference type="SFLD" id="SFLDF00300">
    <property type="entry name" value="7-carboxy-7-deazaguanine_synth"/>
    <property type="match status" value="1"/>
</dbReference>
<evidence type="ECO:0000313" key="10">
    <source>
        <dbReference type="EMBL" id="MFD1887696.1"/>
    </source>
</evidence>
<feature type="binding site" evidence="8">
    <location>
        <begin position="45"/>
        <end position="47"/>
    </location>
    <ligand>
        <name>S-adenosyl-L-methionine</name>
        <dbReference type="ChEBI" id="CHEBI:59789"/>
    </ligand>
</feature>
<dbReference type="PIRSF" id="PIRSF000370">
    <property type="entry name" value="QueE"/>
    <property type="match status" value="1"/>
</dbReference>
<comment type="pathway">
    <text evidence="8">Purine metabolism; 7-cyano-7-deazaguanine biosynthesis.</text>
</comment>
<feature type="binding site" evidence="8">
    <location>
        <position position="84"/>
    </location>
    <ligand>
        <name>substrate</name>
    </ligand>
</feature>
<reference evidence="11" key="1">
    <citation type="journal article" date="2019" name="Int. J. Syst. Evol. Microbiol.">
        <title>The Global Catalogue of Microorganisms (GCM) 10K type strain sequencing project: providing services to taxonomists for standard genome sequencing and annotation.</title>
        <authorList>
            <consortium name="The Broad Institute Genomics Platform"/>
            <consortium name="The Broad Institute Genome Sequencing Center for Infectious Disease"/>
            <person name="Wu L."/>
            <person name="Ma J."/>
        </authorList>
    </citation>
    <scope>NUCLEOTIDE SEQUENCE [LARGE SCALE GENOMIC DNA]</scope>
    <source>
        <strain evidence="11">CCUG 54950</strain>
    </source>
</reference>
<evidence type="ECO:0000256" key="5">
    <source>
        <dbReference type="ARBA" id="ARBA00023004"/>
    </source>
</evidence>
<protein>
    <recommendedName>
        <fullName evidence="8">7-carboxy-7-deazaguanine synthase</fullName>
        <shortName evidence="8">CDG synthase</shortName>
        <ecNumber evidence="8">4.3.99.3</ecNumber>
    </recommendedName>
    <alternativeName>
        <fullName evidence="8">Queuosine biosynthesis protein QueE</fullName>
    </alternativeName>
</protein>
<feature type="binding site" evidence="8">
    <location>
        <begin position="20"/>
        <end position="22"/>
    </location>
    <ligand>
        <name>substrate</name>
    </ligand>
</feature>
<dbReference type="PROSITE" id="PS51918">
    <property type="entry name" value="RADICAL_SAM"/>
    <property type="match status" value="1"/>
</dbReference>
<name>A0ABW4RMZ5_9BACL</name>
<evidence type="ECO:0000256" key="3">
    <source>
        <dbReference type="ARBA" id="ARBA00022723"/>
    </source>
</evidence>
<dbReference type="Proteomes" id="UP001597233">
    <property type="component" value="Unassembled WGS sequence"/>
</dbReference>